<dbReference type="Proteomes" id="UP000507470">
    <property type="component" value="Unassembled WGS sequence"/>
</dbReference>
<evidence type="ECO:0000313" key="2">
    <source>
        <dbReference type="EMBL" id="CAC5394864.1"/>
    </source>
</evidence>
<name>A0A6J8CIP0_MYTCO</name>
<evidence type="ECO:0000256" key="1">
    <source>
        <dbReference type="SAM" id="MobiDB-lite"/>
    </source>
</evidence>
<gene>
    <name evidence="2" type="ORF">MCOR_29581</name>
</gene>
<proteinExistence type="predicted"/>
<accession>A0A6J8CIP0</accession>
<organism evidence="2 3">
    <name type="scientific">Mytilus coruscus</name>
    <name type="common">Sea mussel</name>
    <dbReference type="NCBI Taxonomy" id="42192"/>
    <lineage>
        <taxon>Eukaryota</taxon>
        <taxon>Metazoa</taxon>
        <taxon>Spiralia</taxon>
        <taxon>Lophotrochozoa</taxon>
        <taxon>Mollusca</taxon>
        <taxon>Bivalvia</taxon>
        <taxon>Autobranchia</taxon>
        <taxon>Pteriomorphia</taxon>
        <taxon>Mytilida</taxon>
        <taxon>Mytiloidea</taxon>
        <taxon>Mytilidae</taxon>
        <taxon>Mytilinae</taxon>
        <taxon>Mytilus</taxon>
    </lineage>
</organism>
<sequence>MITATNEQHKDITRNLSHFKKIGKSKIMTDEEIEEVTDDDIIPNTSLRRSSREKQTPKHLDDYKPNIQKKENVLLPQHDDMSSDFPYGNIEVFKLSYLEYKKLQFFCEDSQIFNGRYEYKDGVLLRFLNPNEKKANLQTVFQSKMDFIQSLTSSSIACPSTISDETFYEIQKLHLLTKKFTVLGQRIKI</sequence>
<dbReference type="AlphaFoldDB" id="A0A6J8CIP0"/>
<evidence type="ECO:0000313" key="3">
    <source>
        <dbReference type="Proteomes" id="UP000507470"/>
    </source>
</evidence>
<feature type="compositionally biased region" description="Basic and acidic residues" evidence="1">
    <location>
        <begin position="50"/>
        <end position="63"/>
    </location>
</feature>
<reference evidence="2 3" key="1">
    <citation type="submission" date="2020-06" db="EMBL/GenBank/DDBJ databases">
        <authorList>
            <person name="Li R."/>
            <person name="Bekaert M."/>
        </authorList>
    </citation>
    <scope>NUCLEOTIDE SEQUENCE [LARGE SCALE GENOMIC DNA]</scope>
    <source>
        <strain evidence="3">wild</strain>
    </source>
</reference>
<feature type="region of interest" description="Disordered" evidence="1">
    <location>
        <begin position="41"/>
        <end position="63"/>
    </location>
</feature>
<protein>
    <submittedName>
        <fullName evidence="2">Uncharacterized protein</fullName>
    </submittedName>
</protein>
<keyword evidence="3" id="KW-1185">Reference proteome</keyword>
<dbReference type="EMBL" id="CACVKT020005394">
    <property type="protein sequence ID" value="CAC5394864.1"/>
    <property type="molecule type" value="Genomic_DNA"/>
</dbReference>